<dbReference type="AlphaFoldDB" id="A0A4S8HMZ2"/>
<reference evidence="2 3" key="1">
    <citation type="submission" date="2019-04" db="EMBL/GenBank/DDBJ databases">
        <title>Niastella caeni sp. nov., isolated from activated sludge.</title>
        <authorList>
            <person name="Sheng M."/>
        </authorList>
    </citation>
    <scope>NUCLEOTIDE SEQUENCE [LARGE SCALE GENOMIC DNA]</scope>
    <source>
        <strain evidence="2 3">HX-2-15</strain>
    </source>
</reference>
<keyword evidence="1" id="KW-0472">Membrane</keyword>
<keyword evidence="1" id="KW-0812">Transmembrane</keyword>
<dbReference type="Proteomes" id="UP000306918">
    <property type="component" value="Unassembled WGS sequence"/>
</dbReference>
<accession>A0A4S8HMZ2</accession>
<evidence type="ECO:0000313" key="3">
    <source>
        <dbReference type="Proteomes" id="UP000306918"/>
    </source>
</evidence>
<keyword evidence="3" id="KW-1185">Reference proteome</keyword>
<evidence type="ECO:0000256" key="1">
    <source>
        <dbReference type="SAM" id="Phobius"/>
    </source>
</evidence>
<keyword evidence="1" id="KW-1133">Transmembrane helix</keyword>
<sequence length="104" mass="11713">MKINQQKQVVISAAAVALIIFIKSLLPLVINLRAFRLPNAARMYEILDSLKYLLVFWTGVLTRLYAVKRTSVVSTVRGFRSLVFNGLNDFTHPGPVLTHITTKN</sequence>
<name>A0A4S8HMZ2_9BACT</name>
<evidence type="ECO:0000313" key="2">
    <source>
        <dbReference type="EMBL" id="THU35819.1"/>
    </source>
</evidence>
<feature type="transmembrane region" description="Helical" evidence="1">
    <location>
        <begin position="9"/>
        <end position="30"/>
    </location>
</feature>
<feature type="transmembrane region" description="Helical" evidence="1">
    <location>
        <begin position="50"/>
        <end position="67"/>
    </location>
</feature>
<gene>
    <name evidence="2" type="ORF">FAM09_20705</name>
</gene>
<proteinExistence type="predicted"/>
<protein>
    <submittedName>
        <fullName evidence="2">Uncharacterized protein</fullName>
    </submittedName>
</protein>
<dbReference type="EMBL" id="STFF01000006">
    <property type="protein sequence ID" value="THU35819.1"/>
    <property type="molecule type" value="Genomic_DNA"/>
</dbReference>
<organism evidence="2 3">
    <name type="scientific">Niastella caeni</name>
    <dbReference type="NCBI Taxonomy" id="2569763"/>
    <lineage>
        <taxon>Bacteria</taxon>
        <taxon>Pseudomonadati</taxon>
        <taxon>Bacteroidota</taxon>
        <taxon>Chitinophagia</taxon>
        <taxon>Chitinophagales</taxon>
        <taxon>Chitinophagaceae</taxon>
        <taxon>Niastella</taxon>
    </lineage>
</organism>
<comment type="caution">
    <text evidence="2">The sequence shown here is derived from an EMBL/GenBank/DDBJ whole genome shotgun (WGS) entry which is preliminary data.</text>
</comment>
<dbReference type="RefSeq" id="WP_136579060.1">
    <property type="nucleotide sequence ID" value="NZ_STFF01000006.1"/>
</dbReference>